<dbReference type="Proteomes" id="UP001235744">
    <property type="component" value="Chromosome"/>
</dbReference>
<evidence type="ECO:0000313" key="3">
    <source>
        <dbReference type="EMBL" id="WLQ57947.1"/>
    </source>
</evidence>
<dbReference type="PANTHER" id="PTHR44103:SF1">
    <property type="entry name" value="PROPROTEIN CONVERTASE P"/>
    <property type="match status" value="1"/>
</dbReference>
<evidence type="ECO:0000256" key="1">
    <source>
        <dbReference type="ARBA" id="ARBA00022729"/>
    </source>
</evidence>
<accession>A0ABY9IRK5</accession>
<dbReference type="SUPFAM" id="SSF69318">
    <property type="entry name" value="Integrin alpha N-terminal domain"/>
    <property type="match status" value="1"/>
</dbReference>
<feature type="chain" id="PRO_5045937626" evidence="2">
    <location>
        <begin position="29"/>
        <end position="402"/>
    </location>
</feature>
<dbReference type="EMBL" id="CP120988">
    <property type="protein sequence ID" value="WLQ57947.1"/>
    <property type="molecule type" value="Genomic_DNA"/>
</dbReference>
<dbReference type="Pfam" id="PF03995">
    <property type="entry name" value="Inhibitor_I36"/>
    <property type="match status" value="1"/>
</dbReference>
<keyword evidence="1 2" id="KW-0732">Signal</keyword>
<dbReference type="InterPro" id="IPR013517">
    <property type="entry name" value="FG-GAP"/>
</dbReference>
<dbReference type="InterPro" id="IPR028994">
    <property type="entry name" value="Integrin_alpha_N"/>
</dbReference>
<protein>
    <submittedName>
        <fullName evidence="3">FG-GAP-like repeat-containing protein</fullName>
    </submittedName>
</protein>
<evidence type="ECO:0000313" key="4">
    <source>
        <dbReference type="Proteomes" id="UP001235744"/>
    </source>
</evidence>
<dbReference type="Gene3D" id="2.20.25.650">
    <property type="entry name" value="Tachylectin-2-like"/>
    <property type="match status" value="1"/>
</dbReference>
<gene>
    <name evidence="3" type="ORF">P8A19_22055</name>
</gene>
<dbReference type="PANTHER" id="PTHR44103">
    <property type="entry name" value="PROPROTEIN CONVERTASE P"/>
    <property type="match status" value="1"/>
</dbReference>
<sequence>MRISLRSALVSAAAAIGLLAGVTVPAAAASSGYDRCPKGKICLFDGAYGAGAMATYSGSKPSLGSFDNKASSLINRTASDYICVYTRSSYQYIDDVHDVLMWTGSHEGLDLAGFHDANSHLSNNVSSFRLGDTLHSCLTGLDYMEWYNSSNYDARPARTFGDLNADGRSDLLFRSRNGRLWFLRGDGTGTLIGAGWNSMTALTRHGDLNGDGKEDLLARDASGVLWMYPGNGKGWFGTRAKIGAGWNSMRRVTAAGDLNGDGKGDLLAADASGVLWIYPGNGKGWFGTRAKIGAGWNSINALVGIGSFNKDTTNDLIARDTAGKLWLYPGNGKGWFGTRTLIGTGGWQRFRSLFSVGDATGDGNNDLFGEGRGTLDLYGGTGRGTLTNRGSDYQWDDRETAL</sequence>
<reference evidence="3 4" key="1">
    <citation type="submission" date="2023-03" db="EMBL/GenBank/DDBJ databases">
        <title>Isolation and description of six Streptomyces strains from soil environments, able to metabolize different microbial glucans.</title>
        <authorList>
            <person name="Widen T."/>
            <person name="Larsbrink J."/>
        </authorList>
    </citation>
    <scope>NUCLEOTIDE SEQUENCE [LARGE SCALE GENOMIC DNA]</scope>
    <source>
        <strain evidence="3 4">Alt2</strain>
    </source>
</reference>
<dbReference type="Gene3D" id="2.130.10.130">
    <property type="entry name" value="Integrin alpha, N-terminal"/>
    <property type="match status" value="1"/>
</dbReference>
<evidence type="ECO:0000256" key="2">
    <source>
        <dbReference type="SAM" id="SignalP"/>
    </source>
</evidence>
<keyword evidence="4" id="KW-1185">Reference proteome</keyword>
<organism evidence="3 4">
    <name type="scientific">Streptomyces poriferorum</name>
    <dbReference type="NCBI Taxonomy" id="2798799"/>
    <lineage>
        <taxon>Bacteria</taxon>
        <taxon>Bacillati</taxon>
        <taxon>Actinomycetota</taxon>
        <taxon>Actinomycetes</taxon>
        <taxon>Kitasatosporales</taxon>
        <taxon>Streptomycetaceae</taxon>
        <taxon>Streptomyces</taxon>
    </lineage>
</organism>
<dbReference type="RefSeq" id="WP_306070700.1">
    <property type="nucleotide sequence ID" value="NZ_CP120988.1"/>
</dbReference>
<name>A0ABY9IRK5_9ACTN</name>
<dbReference type="Pfam" id="PF13517">
    <property type="entry name" value="FG-GAP_3"/>
    <property type="match status" value="1"/>
</dbReference>
<proteinExistence type="predicted"/>
<feature type="signal peptide" evidence="2">
    <location>
        <begin position="1"/>
        <end position="28"/>
    </location>
</feature>